<dbReference type="InterPro" id="IPR035979">
    <property type="entry name" value="RBD_domain_sf"/>
</dbReference>
<dbReference type="Gene3D" id="3.30.70.330">
    <property type="match status" value="2"/>
</dbReference>
<proteinExistence type="predicted"/>
<keyword evidence="4" id="KW-1185">Reference proteome</keyword>
<dbReference type="STRING" id="291195.A0A437AKM2"/>
<reference evidence="3 4" key="1">
    <citation type="submission" date="2018-10" db="EMBL/GenBank/DDBJ databases">
        <title>Draft genome sequence of the microsporidian Tubulinosema ratisbonensis.</title>
        <authorList>
            <person name="Polonais V."/>
            <person name="Peyretaillade E."/>
            <person name="Niehus S."/>
            <person name="Wawrzyniak I."/>
            <person name="Franchet A."/>
            <person name="Gaspin C."/>
            <person name="Reichstadt M."/>
            <person name="Belser C."/>
            <person name="Labadie K."/>
            <person name="Delbac F."/>
            <person name="Ferrandon D."/>
        </authorList>
    </citation>
    <scope>NUCLEOTIDE SEQUENCE [LARGE SCALE GENOMIC DNA]</scope>
    <source>
        <strain evidence="3 4">Franzen</strain>
    </source>
</reference>
<evidence type="ECO:0000256" key="1">
    <source>
        <dbReference type="PROSITE-ProRule" id="PRU00176"/>
    </source>
</evidence>
<dbReference type="Proteomes" id="UP000282876">
    <property type="component" value="Unassembled WGS sequence"/>
</dbReference>
<dbReference type="GO" id="GO:0003723">
    <property type="term" value="F:RNA binding"/>
    <property type="evidence" value="ECO:0007669"/>
    <property type="project" value="UniProtKB-UniRule"/>
</dbReference>
<feature type="domain" description="RRM" evidence="2">
    <location>
        <begin position="70"/>
        <end position="146"/>
    </location>
</feature>
<organism evidence="3 4">
    <name type="scientific">Tubulinosema ratisbonensis</name>
    <dbReference type="NCBI Taxonomy" id="291195"/>
    <lineage>
        <taxon>Eukaryota</taxon>
        <taxon>Fungi</taxon>
        <taxon>Fungi incertae sedis</taxon>
        <taxon>Microsporidia</taxon>
        <taxon>Tubulinosematoidea</taxon>
        <taxon>Tubulinosematidae</taxon>
        <taxon>Tubulinosema</taxon>
    </lineage>
</organism>
<dbReference type="InterPro" id="IPR000504">
    <property type="entry name" value="RRM_dom"/>
</dbReference>
<comment type="caution">
    <text evidence="3">The sequence shown here is derived from an EMBL/GenBank/DDBJ whole genome shotgun (WGS) entry which is preliminary data.</text>
</comment>
<sequence length="159" mass="18027">MMINNQILIRTQVKFSSNSKFQKYSVVITFDSPECADNAINDSPITIGDLEIKPTYAKPEMKLRPYISPNKLYVTGFPSTFGMDELQKLLGECKISVPKAKEGEDTKRPYLFVTYNSEKDKDEAVSKLNGKELETNCVLKLLPAVSSSRNDKKPKRRIK</sequence>
<gene>
    <name evidence="3" type="ORF">TUBRATIS_18990</name>
</gene>
<dbReference type="InterPro" id="IPR012677">
    <property type="entry name" value="Nucleotide-bd_a/b_plait_sf"/>
</dbReference>
<dbReference type="VEuPathDB" id="MicrosporidiaDB:TUBRATIS_18990"/>
<keyword evidence="1" id="KW-0694">RNA-binding</keyword>
<name>A0A437AKM2_9MICR</name>
<dbReference type="SUPFAM" id="SSF54928">
    <property type="entry name" value="RNA-binding domain, RBD"/>
    <property type="match status" value="1"/>
</dbReference>
<dbReference type="AlphaFoldDB" id="A0A437AKM2"/>
<accession>A0A437AKM2</accession>
<dbReference type="PROSITE" id="PS50102">
    <property type="entry name" value="RRM"/>
    <property type="match status" value="1"/>
</dbReference>
<evidence type="ECO:0000259" key="2">
    <source>
        <dbReference type="PROSITE" id="PS50102"/>
    </source>
</evidence>
<dbReference type="EMBL" id="RCSS01000456">
    <property type="protein sequence ID" value="RVD91628.1"/>
    <property type="molecule type" value="Genomic_DNA"/>
</dbReference>
<protein>
    <submittedName>
        <fullName evidence="3">Polyadenylate-binding (RRM superfamily) protein</fullName>
    </submittedName>
</protein>
<evidence type="ECO:0000313" key="3">
    <source>
        <dbReference type="EMBL" id="RVD91628.1"/>
    </source>
</evidence>
<dbReference type="OrthoDB" id="2186698at2759"/>
<evidence type="ECO:0000313" key="4">
    <source>
        <dbReference type="Proteomes" id="UP000282876"/>
    </source>
</evidence>
<dbReference type="CDD" id="cd00590">
    <property type="entry name" value="RRM_SF"/>
    <property type="match status" value="1"/>
</dbReference>
<dbReference type="Pfam" id="PF00076">
    <property type="entry name" value="RRM_1"/>
    <property type="match status" value="1"/>
</dbReference>